<dbReference type="AlphaFoldDB" id="A0A3Q9JLP1"/>
<sequence length="85" mass="10047">MMTINQLIVNLTIIILLIVLYFYARDFFRSHERCIDTYVNAFKLIAISGWVIHLASYKVAQPNLPALMLLIVLLFQIFRYRNNIK</sequence>
<keyword evidence="3" id="KW-1185">Reference proteome</keyword>
<name>A0A3Q9JLP1_9GAMM</name>
<keyword evidence="1" id="KW-0472">Membrane</keyword>
<evidence type="ECO:0000256" key="1">
    <source>
        <dbReference type="SAM" id="Phobius"/>
    </source>
</evidence>
<reference evidence="3" key="1">
    <citation type="submission" date="2018-06" db="EMBL/GenBank/DDBJ databases">
        <title>Complete genome of Pseudomonas insecticola strain QZS01.</title>
        <authorList>
            <person name="Wang J."/>
            <person name="Su Q."/>
        </authorList>
    </citation>
    <scope>NUCLEOTIDE SEQUENCE [LARGE SCALE GENOMIC DNA]</scope>
    <source>
        <strain evidence="3">QZS01</strain>
    </source>
</reference>
<gene>
    <name evidence="2" type="ORF">DM558_07655</name>
</gene>
<dbReference type="Proteomes" id="UP000273143">
    <property type="component" value="Chromosome"/>
</dbReference>
<keyword evidence="1" id="KW-1133">Transmembrane helix</keyword>
<dbReference type="KEGG" id="emo:DM558_07655"/>
<evidence type="ECO:0000313" key="3">
    <source>
        <dbReference type="Proteomes" id="UP000273143"/>
    </source>
</evidence>
<proteinExistence type="predicted"/>
<feature type="transmembrane region" description="Helical" evidence="1">
    <location>
        <begin position="63"/>
        <end position="80"/>
    </location>
</feature>
<organism evidence="2 3">
    <name type="scientific">Entomomonas moraniae</name>
    <dbReference type="NCBI Taxonomy" id="2213226"/>
    <lineage>
        <taxon>Bacteria</taxon>
        <taxon>Pseudomonadati</taxon>
        <taxon>Pseudomonadota</taxon>
        <taxon>Gammaproteobacteria</taxon>
        <taxon>Pseudomonadales</taxon>
        <taxon>Pseudomonadaceae</taxon>
        <taxon>Entomomonas</taxon>
    </lineage>
</organism>
<feature type="transmembrane region" description="Helical" evidence="1">
    <location>
        <begin position="6"/>
        <end position="23"/>
    </location>
</feature>
<evidence type="ECO:0000313" key="2">
    <source>
        <dbReference type="EMBL" id="AZS50661.1"/>
    </source>
</evidence>
<keyword evidence="1" id="KW-0812">Transmembrane</keyword>
<dbReference type="EMBL" id="CP029822">
    <property type="protein sequence ID" value="AZS50661.1"/>
    <property type="molecule type" value="Genomic_DNA"/>
</dbReference>
<accession>A0A3Q9JLP1</accession>
<protein>
    <submittedName>
        <fullName evidence="2">Uncharacterized protein</fullName>
    </submittedName>
</protein>